<name>A0A0P1F5E4_THAGE</name>
<gene>
    <name evidence="1" type="ORF">TG4357_00455</name>
</gene>
<protein>
    <recommendedName>
        <fullName evidence="3">DUF2946 domain-containing protein</fullName>
    </recommendedName>
</protein>
<evidence type="ECO:0008006" key="3">
    <source>
        <dbReference type="Google" id="ProtNLM"/>
    </source>
</evidence>
<proteinExistence type="predicted"/>
<dbReference type="Proteomes" id="UP000051587">
    <property type="component" value="Unassembled WGS sequence"/>
</dbReference>
<evidence type="ECO:0000313" key="2">
    <source>
        <dbReference type="Proteomes" id="UP000051587"/>
    </source>
</evidence>
<reference evidence="1 2" key="1">
    <citation type="submission" date="2015-09" db="EMBL/GenBank/DDBJ databases">
        <authorList>
            <consortium name="Swine Surveillance"/>
        </authorList>
    </citation>
    <scope>NUCLEOTIDE SEQUENCE [LARGE SCALE GENOMIC DNA]</scope>
    <source>
        <strain evidence="1 2">CECT 4357</strain>
    </source>
</reference>
<evidence type="ECO:0000313" key="1">
    <source>
        <dbReference type="EMBL" id="CUH63056.1"/>
    </source>
</evidence>
<dbReference type="OrthoDB" id="7876461at2"/>
<sequence>MKRAASILFSCLVAFALTLYGPLGMAEASSNGTFLEMEICADGVAETVLVGFDGTPIEPSHDCHQCCVCCDTFAGHPNLANGVGLPFCLSVAAAEPSSFQTPFLHTSNIRPMPRGPPVMHKTVQNTPVPIHVDQVLYGHKTRCDGRPLFKDANA</sequence>
<dbReference type="AlphaFoldDB" id="A0A0P1F5E4"/>
<organism evidence="1 2">
    <name type="scientific">Thalassovita gelatinovora</name>
    <name type="common">Thalassobius gelatinovorus</name>
    <dbReference type="NCBI Taxonomy" id="53501"/>
    <lineage>
        <taxon>Bacteria</taxon>
        <taxon>Pseudomonadati</taxon>
        <taxon>Pseudomonadota</taxon>
        <taxon>Alphaproteobacteria</taxon>
        <taxon>Rhodobacterales</taxon>
        <taxon>Roseobacteraceae</taxon>
        <taxon>Thalassovita</taxon>
    </lineage>
</organism>
<dbReference type="RefSeq" id="WP_139193590.1">
    <property type="nucleotide sequence ID" value="NZ_CP051181.1"/>
</dbReference>
<accession>A0A0P1F5E4</accession>
<dbReference type="STRING" id="53501.SAMN04488043_103355"/>
<keyword evidence="2" id="KW-1185">Reference proteome</keyword>
<dbReference type="EMBL" id="CYSA01000005">
    <property type="protein sequence ID" value="CUH63056.1"/>
    <property type="molecule type" value="Genomic_DNA"/>
</dbReference>